<dbReference type="Gene3D" id="3.10.350.10">
    <property type="entry name" value="LysM domain"/>
    <property type="match status" value="3"/>
</dbReference>
<dbReference type="InterPro" id="IPR007921">
    <property type="entry name" value="CHAP_dom"/>
</dbReference>
<protein>
    <recommendedName>
        <fullName evidence="10">LysM peptidoglycan-binding domain-containing protein</fullName>
    </recommendedName>
</protein>
<dbReference type="EMBL" id="BQXH01000032">
    <property type="protein sequence ID" value="GKS82405.1"/>
    <property type="molecule type" value="Genomic_DNA"/>
</dbReference>
<keyword evidence="2" id="KW-0378">Hydrolase</keyword>
<feature type="chain" id="PRO_5045315997" description="LysM peptidoglycan-binding domain-containing protein" evidence="5">
    <location>
        <begin position="29"/>
        <end position="428"/>
    </location>
</feature>
<evidence type="ECO:0000313" key="8">
    <source>
        <dbReference type="EMBL" id="GKS82405.1"/>
    </source>
</evidence>
<dbReference type="CDD" id="cd00118">
    <property type="entry name" value="LysM"/>
    <property type="match status" value="3"/>
</dbReference>
<evidence type="ECO:0000259" key="6">
    <source>
        <dbReference type="PROSITE" id="PS50911"/>
    </source>
</evidence>
<feature type="domain" description="Peptidase C51" evidence="6">
    <location>
        <begin position="293"/>
        <end position="427"/>
    </location>
</feature>
<dbReference type="Gene3D" id="3.90.1720.10">
    <property type="entry name" value="endopeptidase domain like (from Nostoc punctiforme)"/>
    <property type="match status" value="1"/>
</dbReference>
<keyword evidence="9" id="KW-1185">Reference proteome</keyword>
<feature type="domain" description="LysM" evidence="7">
    <location>
        <begin position="185"/>
        <end position="228"/>
    </location>
</feature>
<reference evidence="8" key="1">
    <citation type="journal article" date="2022" name="Int. J. Syst. Evol. Microbiol.">
        <title>A novel species of lactic acid bacteria, Ligilactobacillus pabuli sp. nov., isolated from alfalfa silage.</title>
        <authorList>
            <person name="Tohno M."/>
            <person name="Tanizawa Y."/>
            <person name="Sawada H."/>
            <person name="Sakamoto M."/>
            <person name="Ohkuma M."/>
            <person name="Kobayashi H."/>
        </authorList>
    </citation>
    <scope>NUCLEOTIDE SEQUENCE</scope>
    <source>
        <strain evidence="8">AF129</strain>
    </source>
</reference>
<feature type="domain" description="LysM" evidence="7">
    <location>
        <begin position="30"/>
        <end position="74"/>
    </location>
</feature>
<evidence type="ECO:0000313" key="9">
    <source>
        <dbReference type="Proteomes" id="UP001055149"/>
    </source>
</evidence>
<dbReference type="InterPro" id="IPR018392">
    <property type="entry name" value="LysM"/>
</dbReference>
<dbReference type="InterPro" id="IPR036779">
    <property type="entry name" value="LysM_dom_sf"/>
</dbReference>
<dbReference type="RefSeq" id="WP_309296512.1">
    <property type="nucleotide sequence ID" value="NZ_BQXH01000032.1"/>
</dbReference>
<keyword evidence="1 5" id="KW-0732">Signal</keyword>
<comment type="caution">
    <text evidence="8">The sequence shown here is derived from an EMBL/GenBank/DDBJ whole genome shotgun (WGS) entry which is preliminary data.</text>
</comment>
<evidence type="ECO:0000256" key="2">
    <source>
        <dbReference type="ARBA" id="ARBA00022801"/>
    </source>
</evidence>
<feature type="domain" description="LysM" evidence="7">
    <location>
        <begin position="96"/>
        <end position="139"/>
    </location>
</feature>
<organism evidence="8 9">
    <name type="scientific">Ligilactobacillus pabuli</name>
    <dbReference type="NCBI Taxonomy" id="2886039"/>
    <lineage>
        <taxon>Bacteria</taxon>
        <taxon>Bacillati</taxon>
        <taxon>Bacillota</taxon>
        <taxon>Bacilli</taxon>
        <taxon>Lactobacillales</taxon>
        <taxon>Lactobacillaceae</taxon>
        <taxon>Ligilactobacillus</taxon>
    </lineage>
</organism>
<evidence type="ECO:0000259" key="7">
    <source>
        <dbReference type="PROSITE" id="PS51782"/>
    </source>
</evidence>
<evidence type="ECO:0000256" key="3">
    <source>
        <dbReference type="ARBA" id="ARBA00023316"/>
    </source>
</evidence>
<dbReference type="PANTHER" id="PTHR33734:SF22">
    <property type="entry name" value="MEMBRANE-BOUND LYTIC MUREIN TRANSGLYCOSYLASE D"/>
    <property type="match status" value="1"/>
</dbReference>
<dbReference type="InterPro" id="IPR038765">
    <property type="entry name" value="Papain-like_cys_pep_sf"/>
</dbReference>
<evidence type="ECO:0000256" key="5">
    <source>
        <dbReference type="SAM" id="SignalP"/>
    </source>
</evidence>
<dbReference type="PANTHER" id="PTHR33734">
    <property type="entry name" value="LYSM DOMAIN-CONTAINING GPI-ANCHORED PROTEIN 2"/>
    <property type="match status" value="1"/>
</dbReference>
<dbReference type="InterPro" id="IPR009148">
    <property type="entry name" value="PcsB-like"/>
</dbReference>
<evidence type="ECO:0008006" key="10">
    <source>
        <dbReference type="Google" id="ProtNLM"/>
    </source>
</evidence>
<dbReference type="Pfam" id="PF05257">
    <property type="entry name" value="CHAP"/>
    <property type="match status" value="1"/>
</dbReference>
<feature type="compositionally biased region" description="Polar residues" evidence="4">
    <location>
        <begin position="287"/>
        <end position="298"/>
    </location>
</feature>
<dbReference type="SMART" id="SM00257">
    <property type="entry name" value="LysM"/>
    <property type="match status" value="3"/>
</dbReference>
<feature type="compositionally biased region" description="Low complexity" evidence="4">
    <location>
        <begin position="254"/>
        <end position="286"/>
    </location>
</feature>
<feature type="region of interest" description="Disordered" evidence="4">
    <location>
        <begin position="254"/>
        <end position="306"/>
    </location>
</feature>
<sequence length="428" mass="44464">MNHSTKSLLVGTVGAASLFLAGATSASANTTHQVVNHDTIWDLSQKYGVTVQSIEQLNHINSNDLIFPGQKVQIPGSDAKQAPVKTVAPKETANTSTYSVKAGDSLWTIAQAHNISVAKLQGLNNLSSNLLQPGQTLKVVGTAAAQPVKATQPTPAAAQPAQPTPAPQTKAVQTPAQPQVAANHINHSVVSGESLYTIANKYGVSVASIRQANALQSAALTIGQSLVINNPVQKPAAQVQAQAKVQTQVQAPAAQTQQKTAAPAQTQTNNNNNYRSSNNNVTRSYNKPSYQAPAQRSTPAPAKINYSSSPNTYSWGQCTWYVKSVAGWAGNNWGNGQDWAGSARQAGYTVNSTPSVGSIAVFAGGQTVHGVGAGAYDWVAAPGYGHVAYVVAVNGNSVTIQQGGMGFSNPGGPNKQTVSASGVQFIHR</sequence>
<feature type="signal peptide" evidence="5">
    <location>
        <begin position="1"/>
        <end position="28"/>
    </location>
</feature>
<dbReference type="PROSITE" id="PS51782">
    <property type="entry name" value="LYSM"/>
    <property type="match status" value="3"/>
</dbReference>
<dbReference type="PROSITE" id="PS50911">
    <property type="entry name" value="CHAP"/>
    <property type="match status" value="1"/>
</dbReference>
<dbReference type="Pfam" id="PF01476">
    <property type="entry name" value="LysM"/>
    <property type="match status" value="3"/>
</dbReference>
<dbReference type="PRINTS" id="PR01852">
    <property type="entry name" value="SIBAPROTEIN"/>
</dbReference>
<dbReference type="SUPFAM" id="SSF54106">
    <property type="entry name" value="LysM domain"/>
    <property type="match status" value="3"/>
</dbReference>
<dbReference type="SUPFAM" id="SSF54001">
    <property type="entry name" value="Cysteine proteinases"/>
    <property type="match status" value="1"/>
</dbReference>
<accession>A0ABQ5JNQ1</accession>
<dbReference type="Proteomes" id="UP001055149">
    <property type="component" value="Unassembled WGS sequence"/>
</dbReference>
<evidence type="ECO:0000256" key="4">
    <source>
        <dbReference type="SAM" id="MobiDB-lite"/>
    </source>
</evidence>
<gene>
    <name evidence="8" type="ORF">LPAF129_20910</name>
</gene>
<name>A0ABQ5JNQ1_9LACO</name>
<keyword evidence="3" id="KW-0961">Cell wall biogenesis/degradation</keyword>
<feature type="region of interest" description="Disordered" evidence="4">
    <location>
        <begin position="148"/>
        <end position="170"/>
    </location>
</feature>
<evidence type="ECO:0000256" key="1">
    <source>
        <dbReference type="ARBA" id="ARBA00022729"/>
    </source>
</evidence>
<proteinExistence type="predicted"/>